<gene>
    <name evidence="1" type="ORF">F8B43_4190</name>
</gene>
<evidence type="ECO:0000313" key="2">
    <source>
        <dbReference type="Proteomes" id="UP000469949"/>
    </source>
</evidence>
<dbReference type="Proteomes" id="UP000469949">
    <property type="component" value="Unassembled WGS sequence"/>
</dbReference>
<protein>
    <submittedName>
        <fullName evidence="1">Uncharacterized protein</fullName>
    </submittedName>
</protein>
<sequence length="40" mass="4387">MKAEPNGWSTEHVEGSFKAQAVQAAGRDDGAHKRWLSFVS</sequence>
<proteinExistence type="predicted"/>
<dbReference type="EMBL" id="WEKV01000018">
    <property type="protein sequence ID" value="KAB7782896.1"/>
    <property type="molecule type" value="Genomic_DNA"/>
</dbReference>
<dbReference type="AlphaFoldDB" id="A0A833J3W8"/>
<name>A0A833J3W8_9HYPH</name>
<reference evidence="1 2" key="1">
    <citation type="submission" date="2019-10" db="EMBL/GenBank/DDBJ databases">
        <title>Draft Genome Sequence of the Caffeine Degrading Methylotroph Methylorubrum populi PINKEL.</title>
        <authorList>
            <person name="Dawson S.C."/>
            <person name="Zhang X."/>
            <person name="Wright M.E."/>
            <person name="Sharma G."/>
            <person name="Langner J.T."/>
            <person name="Ditty J.L."/>
            <person name="Subuyuj G.A."/>
        </authorList>
    </citation>
    <scope>NUCLEOTIDE SEQUENCE [LARGE SCALE GENOMIC DNA]</scope>
    <source>
        <strain evidence="1 2">Pinkel</strain>
    </source>
</reference>
<comment type="caution">
    <text evidence="1">The sequence shown here is derived from an EMBL/GenBank/DDBJ whole genome shotgun (WGS) entry which is preliminary data.</text>
</comment>
<evidence type="ECO:0000313" key="1">
    <source>
        <dbReference type="EMBL" id="KAB7782896.1"/>
    </source>
</evidence>
<accession>A0A833J3W8</accession>
<organism evidence="1 2">
    <name type="scientific">Methylorubrum populi</name>
    <dbReference type="NCBI Taxonomy" id="223967"/>
    <lineage>
        <taxon>Bacteria</taxon>
        <taxon>Pseudomonadati</taxon>
        <taxon>Pseudomonadota</taxon>
        <taxon>Alphaproteobacteria</taxon>
        <taxon>Hyphomicrobiales</taxon>
        <taxon>Methylobacteriaceae</taxon>
        <taxon>Methylorubrum</taxon>
    </lineage>
</organism>